<protein>
    <submittedName>
        <fullName evidence="2">Plus3 domain-containing protein</fullName>
    </submittedName>
</protein>
<sequence length="156" mass="17768">MMSSEGGSDSGRKALSWGRGQEEEAEVSGDREAGSEALVNEKQLKDWHKTYRILDDIEFIVRVDDPSLGCVALNQAVMAAGLRLPFPKIVRKFLCEWRIAPTQFCPSGWRILIGFIILWNQLGFHRPLVLEFNSLYSFKVDGKKLGWWYAFVKAKT</sequence>
<evidence type="ECO:0000313" key="3">
    <source>
        <dbReference type="Proteomes" id="UP001604336"/>
    </source>
</evidence>
<feature type="region of interest" description="Disordered" evidence="1">
    <location>
        <begin position="1"/>
        <end position="33"/>
    </location>
</feature>
<accession>A0ABD1VYW8</accession>
<dbReference type="Proteomes" id="UP001604336">
    <property type="component" value="Unassembled WGS sequence"/>
</dbReference>
<comment type="caution">
    <text evidence="2">The sequence shown here is derived from an EMBL/GenBank/DDBJ whole genome shotgun (WGS) entry which is preliminary data.</text>
</comment>
<evidence type="ECO:0000313" key="2">
    <source>
        <dbReference type="EMBL" id="KAL2542610.1"/>
    </source>
</evidence>
<dbReference type="EMBL" id="JBFOLK010000001">
    <property type="protein sequence ID" value="KAL2542610.1"/>
    <property type="molecule type" value="Genomic_DNA"/>
</dbReference>
<dbReference type="AlphaFoldDB" id="A0ABD1VYW8"/>
<evidence type="ECO:0000256" key="1">
    <source>
        <dbReference type="SAM" id="MobiDB-lite"/>
    </source>
</evidence>
<organism evidence="2 3">
    <name type="scientific">Abeliophyllum distichum</name>
    <dbReference type="NCBI Taxonomy" id="126358"/>
    <lineage>
        <taxon>Eukaryota</taxon>
        <taxon>Viridiplantae</taxon>
        <taxon>Streptophyta</taxon>
        <taxon>Embryophyta</taxon>
        <taxon>Tracheophyta</taxon>
        <taxon>Spermatophyta</taxon>
        <taxon>Magnoliopsida</taxon>
        <taxon>eudicotyledons</taxon>
        <taxon>Gunneridae</taxon>
        <taxon>Pentapetalae</taxon>
        <taxon>asterids</taxon>
        <taxon>lamiids</taxon>
        <taxon>Lamiales</taxon>
        <taxon>Oleaceae</taxon>
        <taxon>Forsythieae</taxon>
        <taxon>Abeliophyllum</taxon>
    </lineage>
</organism>
<reference evidence="3" key="1">
    <citation type="submission" date="2024-07" db="EMBL/GenBank/DDBJ databases">
        <title>Two chromosome-level genome assemblies of Korean endemic species Abeliophyllum distichum and Forsythia ovata (Oleaceae).</title>
        <authorList>
            <person name="Jang H."/>
        </authorList>
    </citation>
    <scope>NUCLEOTIDE SEQUENCE [LARGE SCALE GENOMIC DNA]</scope>
</reference>
<gene>
    <name evidence="2" type="ORF">Adt_03588</name>
</gene>
<proteinExistence type="predicted"/>
<keyword evidence="3" id="KW-1185">Reference proteome</keyword>
<name>A0ABD1VYW8_9LAMI</name>